<accession>A0A0N5AJK5</accession>
<name>A0A0N5AJK5_9BILA</name>
<keyword evidence="6" id="KW-0472">Membrane</keyword>
<evidence type="ECO:0000313" key="7">
    <source>
        <dbReference type="Proteomes" id="UP000046393"/>
    </source>
</evidence>
<dbReference type="Pfam" id="PF10231">
    <property type="entry name" value="COA8"/>
    <property type="match status" value="1"/>
</dbReference>
<comment type="similarity">
    <text evidence="2">Belongs to the COA8 family.</text>
</comment>
<evidence type="ECO:0000256" key="2">
    <source>
        <dbReference type="ARBA" id="ARBA00005453"/>
    </source>
</evidence>
<evidence type="ECO:0000256" key="6">
    <source>
        <dbReference type="ARBA" id="ARBA00023136"/>
    </source>
</evidence>
<comment type="subcellular location">
    <subcellularLocation>
        <location evidence="1">Mitochondrion inner membrane</location>
        <topology evidence="1">Peripheral membrane protein</topology>
        <orientation evidence="1">Matrix side</orientation>
    </subcellularLocation>
</comment>
<keyword evidence="7" id="KW-1185">Reference proteome</keyword>
<evidence type="ECO:0000256" key="3">
    <source>
        <dbReference type="ARBA" id="ARBA00022792"/>
    </source>
</evidence>
<dbReference type="STRING" id="451379.A0A0N5AJK5"/>
<dbReference type="Proteomes" id="UP000046393">
    <property type="component" value="Unplaced"/>
</dbReference>
<evidence type="ECO:0000256" key="4">
    <source>
        <dbReference type="ARBA" id="ARBA00022946"/>
    </source>
</evidence>
<dbReference type="WBParaSite" id="SMUV_0000464601-mRNA-1">
    <property type="protein sequence ID" value="SMUV_0000464601-mRNA-1"/>
    <property type="gene ID" value="SMUV_0000464601"/>
</dbReference>
<evidence type="ECO:0000256" key="5">
    <source>
        <dbReference type="ARBA" id="ARBA00023128"/>
    </source>
</evidence>
<evidence type="ECO:0000256" key="1">
    <source>
        <dbReference type="ARBA" id="ARBA00004443"/>
    </source>
</evidence>
<keyword evidence="3" id="KW-0999">Mitochondrion inner membrane</keyword>
<organism evidence="7 8">
    <name type="scientific">Syphacia muris</name>
    <dbReference type="NCBI Taxonomy" id="451379"/>
    <lineage>
        <taxon>Eukaryota</taxon>
        <taxon>Metazoa</taxon>
        <taxon>Ecdysozoa</taxon>
        <taxon>Nematoda</taxon>
        <taxon>Chromadorea</taxon>
        <taxon>Rhabditida</taxon>
        <taxon>Spirurina</taxon>
        <taxon>Oxyuridomorpha</taxon>
        <taxon>Oxyuroidea</taxon>
        <taxon>Oxyuridae</taxon>
        <taxon>Syphacia</taxon>
    </lineage>
</organism>
<sequence>MKFPLIKRSTLNCSYGWVGPADVVSRIRPIRLKRLYDETEAESQYRRYFEQLNQWNHQFWKQHNLLYEQKKADYLSSRNIKALPRIKRDSDEMSEFYNQFLSERYSSLTDYNSSDLQ</sequence>
<dbReference type="InterPro" id="IPR018796">
    <property type="entry name" value="COA8"/>
</dbReference>
<evidence type="ECO:0000313" key="8">
    <source>
        <dbReference type="WBParaSite" id="SMUV_0000464601-mRNA-1"/>
    </source>
</evidence>
<keyword evidence="4" id="KW-0809">Transit peptide</keyword>
<dbReference type="PANTHER" id="PTHR31107:SF2">
    <property type="entry name" value="CYTOCHROME C OXIDASE ASSEMBLY FACTOR 8"/>
    <property type="match status" value="1"/>
</dbReference>
<reference evidence="8" key="1">
    <citation type="submission" date="2017-02" db="UniProtKB">
        <authorList>
            <consortium name="WormBaseParasite"/>
        </authorList>
    </citation>
    <scope>IDENTIFICATION</scope>
</reference>
<dbReference type="GO" id="GO:0097193">
    <property type="term" value="P:intrinsic apoptotic signaling pathway"/>
    <property type="evidence" value="ECO:0007669"/>
    <property type="project" value="InterPro"/>
</dbReference>
<keyword evidence="5" id="KW-0496">Mitochondrion</keyword>
<dbReference type="PANTHER" id="PTHR31107">
    <property type="entry name" value="APOPTOGENIC PROTEIN 1, MITOCHONDRIAL"/>
    <property type="match status" value="1"/>
</dbReference>
<protein>
    <submittedName>
        <fullName evidence="8">Cytochrome c oxidase assembly protein COX assembly mitochondrial</fullName>
    </submittedName>
</protein>
<dbReference type="GO" id="GO:0005743">
    <property type="term" value="C:mitochondrial inner membrane"/>
    <property type="evidence" value="ECO:0007669"/>
    <property type="project" value="UniProtKB-SubCell"/>
</dbReference>
<dbReference type="AlphaFoldDB" id="A0A0N5AJK5"/>
<proteinExistence type="inferred from homology"/>